<comment type="caution">
    <text evidence="17">The sequence shown here is derived from an EMBL/GenBank/DDBJ whole genome shotgun (WGS) entry which is preliminary data.</text>
</comment>
<dbReference type="InterPro" id="IPR004365">
    <property type="entry name" value="NA-bd_OB_tRNA"/>
</dbReference>
<dbReference type="CDD" id="cd04475">
    <property type="entry name" value="RPA1_DBD_B"/>
    <property type="match status" value="1"/>
</dbReference>
<dbReference type="FunFam" id="2.40.50.140:FF:000064">
    <property type="entry name" value="Replication protein A subunit"/>
    <property type="match status" value="1"/>
</dbReference>
<dbReference type="InterPro" id="IPR004591">
    <property type="entry name" value="Rfa1"/>
</dbReference>
<evidence type="ECO:0000256" key="8">
    <source>
        <dbReference type="ARBA" id="ARBA00023242"/>
    </source>
</evidence>
<dbReference type="CDD" id="cd04474">
    <property type="entry name" value="RPA1_DBD_A"/>
    <property type="match status" value="1"/>
</dbReference>
<evidence type="ECO:0000313" key="17">
    <source>
        <dbReference type="EMBL" id="KAG0725250.1"/>
    </source>
</evidence>
<dbReference type="GO" id="GO:0003677">
    <property type="term" value="F:DNA binding"/>
    <property type="evidence" value="ECO:0007669"/>
    <property type="project" value="UniProtKB-KW"/>
</dbReference>
<dbReference type="NCBIfam" id="TIGR00617">
    <property type="entry name" value="rpa1"/>
    <property type="match status" value="1"/>
</dbReference>
<dbReference type="GO" id="GO:0006310">
    <property type="term" value="P:DNA recombination"/>
    <property type="evidence" value="ECO:0007669"/>
    <property type="project" value="InterPro"/>
</dbReference>
<gene>
    <name evidence="17" type="primary">RPA1</name>
    <name evidence="17" type="ORF">GWK47_004743</name>
</gene>
<feature type="region of interest" description="Disordered" evidence="12">
    <location>
        <begin position="109"/>
        <end position="181"/>
    </location>
</feature>
<sequence length="607" mass="67221">METLSSGVIGVIIGGTHPENPVVQILSMKRIPSGSQERWRLLISDGKWSSSFAMLATQLNNKVASGEISNNCIISMNRYVCNTVQENKKVLIILDLKVTKTGAEVGCKLGSPVNYDPKKSASEQQEQPAQQQYKAAAPKASPSMAATGGNVQRNPLGQHNAPANGPSVTRTPSGGSVNPIESLTPYQNRWTICARVTNKASIRTWSNSRGEGKLFSFELLDESGEIRATAFNDEVDKYYDMIEADKVYFITGASLKTANKQYNNLNNDYEMSLNRTTEITPCHEATAIPTMQFNFVSLDQLEALPKDTILDVIGVCKEVFDLSHVTMRSTGKELTKRDLSLVDTTAREVRLTLWGTQAETFDGSQQPVLAVKGVKLSEFNGRSISVLSSSCVQINPDIREAHMLKGWFDNGGNVAETINLSSRGGSQGFGSGIYKLFVEAQQSTGADKPEYFCVNGTVVMVRKDNSMYTACPKEGCNKKVVDQSNGMYRCEKCDQTYDTFQWRIMLGLCVADISDSQWITIFQDQAEQLLNTTSNELGALKETNKEDFEKIMDSVLFKNYNFKLRCKIETYNGESRWKGTAVNLSDVEPKEHSQRLITEINKLAEEA</sequence>
<keyword evidence="5 11" id="KW-0863">Zinc-finger</keyword>
<evidence type="ECO:0000256" key="12">
    <source>
        <dbReference type="SAM" id="MobiDB-lite"/>
    </source>
</evidence>
<evidence type="ECO:0000313" key="18">
    <source>
        <dbReference type="Proteomes" id="UP000770661"/>
    </source>
</evidence>
<evidence type="ECO:0000256" key="10">
    <source>
        <dbReference type="ARBA" id="ARBA00062035"/>
    </source>
</evidence>
<evidence type="ECO:0000256" key="9">
    <source>
        <dbReference type="ARBA" id="ARBA00058595"/>
    </source>
</evidence>
<keyword evidence="7 11" id="KW-0238">DNA-binding</keyword>
<keyword evidence="8 11" id="KW-0539">Nucleus</keyword>
<feature type="domain" description="Replication factor-A protein 1 N-terminal" evidence="14">
    <location>
        <begin position="4"/>
        <end position="99"/>
    </location>
</feature>
<dbReference type="InterPro" id="IPR031657">
    <property type="entry name" value="REPA_OB_2"/>
</dbReference>
<name>A0A8J5D1K2_CHIOP</name>
<feature type="compositionally biased region" description="Low complexity" evidence="12">
    <location>
        <begin position="122"/>
        <end position="146"/>
    </location>
</feature>
<proteinExistence type="inferred from homology"/>
<keyword evidence="3 11" id="KW-0235">DNA replication</keyword>
<feature type="domain" description="Replication protein A OB" evidence="16">
    <location>
        <begin position="298"/>
        <end position="395"/>
    </location>
</feature>
<evidence type="ECO:0000256" key="1">
    <source>
        <dbReference type="ARBA" id="ARBA00004123"/>
    </source>
</evidence>
<comment type="subunit">
    <text evidence="10 11">Component of the heterotrimeric canonical replication protein A complex (RPA).</text>
</comment>
<keyword evidence="4 11" id="KW-0479">Metal-binding</keyword>
<dbReference type="Pfam" id="PF01336">
    <property type="entry name" value="tRNA_anti-codon"/>
    <property type="match status" value="1"/>
</dbReference>
<evidence type="ECO:0000259" key="14">
    <source>
        <dbReference type="Pfam" id="PF04057"/>
    </source>
</evidence>
<comment type="similarity">
    <text evidence="2 11">Belongs to the replication factor A protein 1 family.</text>
</comment>
<dbReference type="InterPro" id="IPR012340">
    <property type="entry name" value="NA-bd_OB-fold"/>
</dbReference>
<evidence type="ECO:0000256" key="5">
    <source>
        <dbReference type="ARBA" id="ARBA00022771"/>
    </source>
</evidence>
<dbReference type="GO" id="GO:0005634">
    <property type="term" value="C:nucleus"/>
    <property type="evidence" value="ECO:0007669"/>
    <property type="project" value="UniProtKB-SubCell"/>
</dbReference>
<dbReference type="SUPFAM" id="SSF50249">
    <property type="entry name" value="Nucleic acid-binding proteins"/>
    <property type="match status" value="4"/>
</dbReference>
<dbReference type="PANTHER" id="PTHR47165:SF4">
    <property type="entry name" value="OS03G0429900 PROTEIN"/>
    <property type="match status" value="1"/>
</dbReference>
<feature type="domain" description="OB" evidence="13">
    <location>
        <begin position="190"/>
        <end position="272"/>
    </location>
</feature>
<dbReference type="FunFam" id="2.40.50.140:FF:000117">
    <property type="entry name" value="Replication protein A subunit"/>
    <property type="match status" value="1"/>
</dbReference>
<evidence type="ECO:0000256" key="6">
    <source>
        <dbReference type="ARBA" id="ARBA00022833"/>
    </source>
</evidence>
<dbReference type="Pfam" id="PF08646">
    <property type="entry name" value="Rep_fac-A_C"/>
    <property type="match status" value="1"/>
</dbReference>
<comment type="function">
    <text evidence="9 11">As part of the heterotrimeric replication protein A complex (RPA/RP-A), binds and stabilizes single-stranded DNA intermediates, that form during DNA replication or upon DNA stress. It prevents their reannealing and in parallel, recruits and activates different proteins and complexes involved in DNA metabolism. Thereby, it plays an essential role both in DNA replication and the cellular response to DNA damage.</text>
</comment>
<evidence type="ECO:0000259" key="15">
    <source>
        <dbReference type="Pfam" id="PF08646"/>
    </source>
</evidence>
<accession>A0A8J5D1K2</accession>
<evidence type="ECO:0000259" key="16">
    <source>
        <dbReference type="Pfam" id="PF16900"/>
    </source>
</evidence>
<dbReference type="CDD" id="cd04476">
    <property type="entry name" value="RPA1_DBD_C"/>
    <property type="match status" value="1"/>
</dbReference>
<evidence type="ECO:0000256" key="2">
    <source>
        <dbReference type="ARBA" id="ARBA00005690"/>
    </source>
</evidence>
<keyword evidence="18" id="KW-1185">Reference proteome</keyword>
<evidence type="ECO:0000259" key="13">
    <source>
        <dbReference type="Pfam" id="PF01336"/>
    </source>
</evidence>
<dbReference type="AlphaFoldDB" id="A0A8J5D1K2"/>
<dbReference type="InterPro" id="IPR007199">
    <property type="entry name" value="Rep_factor-A_N"/>
</dbReference>
<dbReference type="FunFam" id="2.40.50.140:FF:000090">
    <property type="entry name" value="Replication protein A subunit"/>
    <property type="match status" value="1"/>
</dbReference>
<dbReference type="GO" id="GO:0006281">
    <property type="term" value="P:DNA repair"/>
    <property type="evidence" value="ECO:0007669"/>
    <property type="project" value="InterPro"/>
</dbReference>
<dbReference type="Proteomes" id="UP000770661">
    <property type="component" value="Unassembled WGS sequence"/>
</dbReference>
<dbReference type="InterPro" id="IPR047192">
    <property type="entry name" value="Euk_RPA1_DBD_C"/>
</dbReference>
<dbReference type="CDD" id="cd04477">
    <property type="entry name" value="RPA1N"/>
    <property type="match status" value="1"/>
</dbReference>
<feature type="domain" description="Replication factor A C-terminal" evidence="15">
    <location>
        <begin position="451"/>
        <end position="596"/>
    </location>
</feature>
<evidence type="ECO:0000256" key="7">
    <source>
        <dbReference type="ARBA" id="ARBA00023125"/>
    </source>
</evidence>
<protein>
    <recommendedName>
        <fullName evidence="11">Replication protein A subunit</fullName>
    </recommendedName>
</protein>
<comment type="subcellular location">
    <subcellularLocation>
        <location evidence="1 11">Nucleus</location>
    </subcellularLocation>
</comment>
<feature type="compositionally biased region" description="Polar residues" evidence="12">
    <location>
        <begin position="166"/>
        <end position="181"/>
    </location>
</feature>
<dbReference type="FunFam" id="2.40.50.140:FF:000041">
    <property type="entry name" value="Replication protein A subunit"/>
    <property type="match status" value="1"/>
</dbReference>
<dbReference type="Pfam" id="PF16900">
    <property type="entry name" value="REPA_OB_2"/>
    <property type="match status" value="1"/>
</dbReference>
<dbReference type="OrthoDB" id="1751331at2759"/>
<evidence type="ECO:0000256" key="4">
    <source>
        <dbReference type="ARBA" id="ARBA00022723"/>
    </source>
</evidence>
<dbReference type="InterPro" id="IPR013955">
    <property type="entry name" value="Rep_factor-A_C"/>
</dbReference>
<dbReference type="PANTHER" id="PTHR47165">
    <property type="entry name" value="OS03G0429900 PROTEIN"/>
    <property type="match status" value="1"/>
</dbReference>
<organism evidence="17 18">
    <name type="scientific">Chionoecetes opilio</name>
    <name type="common">Atlantic snow crab</name>
    <name type="synonym">Cancer opilio</name>
    <dbReference type="NCBI Taxonomy" id="41210"/>
    <lineage>
        <taxon>Eukaryota</taxon>
        <taxon>Metazoa</taxon>
        <taxon>Ecdysozoa</taxon>
        <taxon>Arthropoda</taxon>
        <taxon>Crustacea</taxon>
        <taxon>Multicrustacea</taxon>
        <taxon>Malacostraca</taxon>
        <taxon>Eumalacostraca</taxon>
        <taxon>Eucarida</taxon>
        <taxon>Decapoda</taxon>
        <taxon>Pleocyemata</taxon>
        <taxon>Brachyura</taxon>
        <taxon>Eubrachyura</taxon>
        <taxon>Majoidea</taxon>
        <taxon>Majidae</taxon>
        <taxon>Chionoecetes</taxon>
    </lineage>
</organism>
<evidence type="ECO:0000256" key="3">
    <source>
        <dbReference type="ARBA" id="ARBA00022705"/>
    </source>
</evidence>
<dbReference type="EMBL" id="JACEEZ010005815">
    <property type="protein sequence ID" value="KAG0725250.1"/>
    <property type="molecule type" value="Genomic_DNA"/>
</dbReference>
<dbReference type="Pfam" id="PF04057">
    <property type="entry name" value="Rep-A_N"/>
    <property type="match status" value="1"/>
</dbReference>
<dbReference type="GO" id="GO:0008270">
    <property type="term" value="F:zinc ion binding"/>
    <property type="evidence" value="ECO:0007669"/>
    <property type="project" value="UniProtKB-KW"/>
</dbReference>
<reference evidence="17" key="1">
    <citation type="submission" date="2020-07" db="EMBL/GenBank/DDBJ databases">
        <title>The High-quality genome of the commercially important snow crab, Chionoecetes opilio.</title>
        <authorList>
            <person name="Jeong J.-H."/>
            <person name="Ryu S."/>
        </authorList>
    </citation>
    <scope>NUCLEOTIDE SEQUENCE</scope>
    <source>
        <strain evidence="17">MADBK_172401_WGS</strain>
        <tissue evidence="17">Digestive gland</tissue>
    </source>
</reference>
<keyword evidence="6 11" id="KW-0862">Zinc</keyword>
<dbReference type="GO" id="GO:0006260">
    <property type="term" value="P:DNA replication"/>
    <property type="evidence" value="ECO:0007669"/>
    <property type="project" value="UniProtKB-KW"/>
</dbReference>
<evidence type="ECO:0000256" key="11">
    <source>
        <dbReference type="RuleBase" id="RU364130"/>
    </source>
</evidence>
<dbReference type="Gene3D" id="2.40.50.140">
    <property type="entry name" value="Nucleic acid-binding proteins"/>
    <property type="match status" value="4"/>
</dbReference>